<dbReference type="EMBL" id="NPEX01000027">
    <property type="protein sequence ID" value="RAI45008.1"/>
    <property type="molecule type" value="Genomic_DNA"/>
</dbReference>
<feature type="domain" description="Methyltransferase type 11" evidence="1">
    <location>
        <begin position="51"/>
        <end position="140"/>
    </location>
</feature>
<protein>
    <recommendedName>
        <fullName evidence="1">Methyltransferase type 11 domain-containing protein</fullName>
    </recommendedName>
</protein>
<gene>
    <name evidence="2" type="ORF">CH341_06235</name>
</gene>
<evidence type="ECO:0000313" key="3">
    <source>
        <dbReference type="Proteomes" id="UP000249130"/>
    </source>
</evidence>
<dbReference type="OrthoDB" id="9770485at2"/>
<proteinExistence type="predicted"/>
<keyword evidence="3" id="KW-1185">Reference proteome</keyword>
<evidence type="ECO:0000313" key="2">
    <source>
        <dbReference type="EMBL" id="RAI45008.1"/>
    </source>
</evidence>
<organism evidence="2 3">
    <name type="scientific">Rhodoplanes roseus</name>
    <dbReference type="NCBI Taxonomy" id="29409"/>
    <lineage>
        <taxon>Bacteria</taxon>
        <taxon>Pseudomonadati</taxon>
        <taxon>Pseudomonadota</taxon>
        <taxon>Alphaproteobacteria</taxon>
        <taxon>Hyphomicrobiales</taxon>
        <taxon>Nitrobacteraceae</taxon>
        <taxon>Rhodoplanes</taxon>
    </lineage>
</organism>
<dbReference type="Pfam" id="PF08241">
    <property type="entry name" value="Methyltransf_11"/>
    <property type="match status" value="1"/>
</dbReference>
<dbReference type="CDD" id="cd02440">
    <property type="entry name" value="AdoMet_MTases"/>
    <property type="match status" value="1"/>
</dbReference>
<dbReference type="Gene3D" id="3.40.50.150">
    <property type="entry name" value="Vaccinia Virus protein VP39"/>
    <property type="match status" value="1"/>
</dbReference>
<dbReference type="InterPro" id="IPR029063">
    <property type="entry name" value="SAM-dependent_MTases_sf"/>
</dbReference>
<dbReference type="Proteomes" id="UP000249130">
    <property type="component" value="Unassembled WGS sequence"/>
</dbReference>
<dbReference type="RefSeq" id="WP_111418174.1">
    <property type="nucleotide sequence ID" value="NZ_NPEX01000027.1"/>
</dbReference>
<dbReference type="InterPro" id="IPR013216">
    <property type="entry name" value="Methyltransf_11"/>
</dbReference>
<dbReference type="SUPFAM" id="SSF53335">
    <property type="entry name" value="S-adenosyl-L-methionine-dependent methyltransferases"/>
    <property type="match status" value="1"/>
</dbReference>
<dbReference type="GO" id="GO:0008757">
    <property type="term" value="F:S-adenosylmethionine-dependent methyltransferase activity"/>
    <property type="evidence" value="ECO:0007669"/>
    <property type="project" value="InterPro"/>
</dbReference>
<evidence type="ECO:0000259" key="1">
    <source>
        <dbReference type="Pfam" id="PF08241"/>
    </source>
</evidence>
<comment type="caution">
    <text evidence="2">The sequence shown here is derived from an EMBL/GenBank/DDBJ whole genome shotgun (WGS) entry which is preliminary data.</text>
</comment>
<dbReference type="PANTHER" id="PTHR43591:SF24">
    <property type="entry name" value="2-METHOXY-6-POLYPRENYL-1,4-BENZOQUINOL METHYLASE, MITOCHONDRIAL"/>
    <property type="match status" value="1"/>
</dbReference>
<sequence length="236" mass="26466">MRDEIEAQRLYYAETAELYETMHVAPGDEHAKALAAFCGLADRMGPVESVLDVGAGTGRAVRIMRDWWPTARIVGIEPVRELREIGYRGGLCRDTLIDGDAMRLDFPDDSFDFVVETGVLHHLRQPRAAVAEMVRVARRGVMISDSNNIGEGTPSGRYIKWGLKRLGLWTSAVWLQTRGRMYKTSRGDGVFYSFTAFDVADQLATKFPELSYMNTTRCAGFDLYRGASHVMIFAAR</sequence>
<reference evidence="2 3" key="1">
    <citation type="submission" date="2017-07" db="EMBL/GenBank/DDBJ databases">
        <title>Draft Genome Sequences of Select Purple Nonsulfur Bacteria.</title>
        <authorList>
            <person name="Lasarre B."/>
            <person name="Mckinlay J.B."/>
        </authorList>
    </citation>
    <scope>NUCLEOTIDE SEQUENCE [LARGE SCALE GENOMIC DNA]</scope>
    <source>
        <strain evidence="2 3">DSM 5909</strain>
    </source>
</reference>
<dbReference type="AlphaFoldDB" id="A0A327LB90"/>
<dbReference type="PANTHER" id="PTHR43591">
    <property type="entry name" value="METHYLTRANSFERASE"/>
    <property type="match status" value="1"/>
</dbReference>
<accession>A0A327LB90</accession>
<name>A0A327LB90_9BRAD</name>